<feature type="transmembrane region" description="Helical" evidence="1">
    <location>
        <begin position="6"/>
        <end position="29"/>
    </location>
</feature>
<sequence length="509" mass="55768">MVESRSIQGILIVIVVAVLAAWLGVAIVTNQTQTLLKVGGVSLLALCILLGRRIWLLMIFFTALNFPLIRGFNTAELGQGLFFGFSLLLFAIRKLPVRPKWGELEWWMLLVALCVVQAYLRNPVGLNIFGGASVGARPYFVISLSFLSSWLLSILLIPGGEIKWAMRLTLLGSIVGIPISEARTRAGLQSVGAFDPRAAAGRFAWLASAALTTIRWLVSRISPFRAILKPWAFILLLACLAAAAGSGYRNVVAAAGLYGVVAIYYHHGMFAALGSTFLASVCIGLLAVINLFAPLPGTMQRALSPFPGTWEERYVRAGELSTEWRVEMWKEALFTDTWIQNKLLGDGLGMTRRELRRMEDLSAGGADSWAGSSGLSNQQESMMITGSYHSGPVQTVRTVGYVGLIVLVLAMLRVAAHMHRLIKRVKGTEWFPVVLFMSLPNLILPFQFVFVFGEFGPGCSLFFFGFGMLRLMERNLPVSRTSPQASVPVMLPRGRGRAEPQLALSSTKR</sequence>
<feature type="transmembrane region" description="Helical" evidence="1">
    <location>
        <begin position="72"/>
        <end position="92"/>
    </location>
</feature>
<accession>A0ABT3GJ61</accession>
<protein>
    <recommendedName>
        <fullName evidence="4">O-antigen ligase domain-containing protein</fullName>
    </recommendedName>
</protein>
<feature type="transmembrane region" description="Helical" evidence="1">
    <location>
        <begin position="399"/>
        <end position="422"/>
    </location>
</feature>
<dbReference type="EMBL" id="JAPDDT010000005">
    <property type="protein sequence ID" value="MCW1923521.1"/>
    <property type="molecule type" value="Genomic_DNA"/>
</dbReference>
<feature type="transmembrane region" description="Helical" evidence="1">
    <location>
        <begin position="442"/>
        <end position="466"/>
    </location>
</feature>
<name>A0ABT3GJ61_9BACT</name>
<feature type="transmembrane region" description="Helical" evidence="1">
    <location>
        <begin position="268"/>
        <end position="293"/>
    </location>
</feature>
<feature type="transmembrane region" description="Helical" evidence="1">
    <location>
        <begin position="41"/>
        <end position="66"/>
    </location>
</feature>
<evidence type="ECO:0000256" key="1">
    <source>
        <dbReference type="SAM" id="Phobius"/>
    </source>
</evidence>
<keyword evidence="1" id="KW-0812">Transmembrane</keyword>
<organism evidence="2 3">
    <name type="scientific">Luteolibacter arcticus</name>
    <dbReference type="NCBI Taxonomy" id="1581411"/>
    <lineage>
        <taxon>Bacteria</taxon>
        <taxon>Pseudomonadati</taxon>
        <taxon>Verrucomicrobiota</taxon>
        <taxon>Verrucomicrobiia</taxon>
        <taxon>Verrucomicrobiales</taxon>
        <taxon>Verrucomicrobiaceae</taxon>
        <taxon>Luteolibacter</taxon>
    </lineage>
</organism>
<dbReference type="RefSeq" id="WP_264487630.1">
    <property type="nucleotide sequence ID" value="NZ_JAPDDT010000005.1"/>
</dbReference>
<evidence type="ECO:0008006" key="4">
    <source>
        <dbReference type="Google" id="ProtNLM"/>
    </source>
</evidence>
<feature type="transmembrane region" description="Helical" evidence="1">
    <location>
        <begin position="200"/>
        <end position="218"/>
    </location>
</feature>
<dbReference type="Proteomes" id="UP001320876">
    <property type="component" value="Unassembled WGS sequence"/>
</dbReference>
<gene>
    <name evidence="2" type="ORF">OKA05_13230</name>
</gene>
<keyword evidence="3" id="KW-1185">Reference proteome</keyword>
<evidence type="ECO:0000313" key="2">
    <source>
        <dbReference type="EMBL" id="MCW1923521.1"/>
    </source>
</evidence>
<feature type="transmembrane region" description="Helical" evidence="1">
    <location>
        <begin position="140"/>
        <end position="157"/>
    </location>
</feature>
<feature type="transmembrane region" description="Helical" evidence="1">
    <location>
        <begin position="230"/>
        <end position="248"/>
    </location>
</feature>
<proteinExistence type="predicted"/>
<keyword evidence="1" id="KW-0472">Membrane</keyword>
<reference evidence="2 3" key="1">
    <citation type="submission" date="2022-10" db="EMBL/GenBank/DDBJ databases">
        <title>Luteolibacter arcticus strain CCTCC AB 2014275, whole genome shotgun sequencing project.</title>
        <authorList>
            <person name="Zhao G."/>
            <person name="Shen L."/>
        </authorList>
    </citation>
    <scope>NUCLEOTIDE SEQUENCE [LARGE SCALE GENOMIC DNA]</scope>
    <source>
        <strain evidence="2 3">CCTCC AB 2014275</strain>
    </source>
</reference>
<keyword evidence="1" id="KW-1133">Transmembrane helix</keyword>
<feature type="transmembrane region" description="Helical" evidence="1">
    <location>
        <begin position="104"/>
        <end position="120"/>
    </location>
</feature>
<evidence type="ECO:0000313" key="3">
    <source>
        <dbReference type="Proteomes" id="UP001320876"/>
    </source>
</evidence>
<comment type="caution">
    <text evidence="2">The sequence shown here is derived from an EMBL/GenBank/DDBJ whole genome shotgun (WGS) entry which is preliminary data.</text>
</comment>